<feature type="transmembrane region" description="Helical" evidence="1">
    <location>
        <begin position="15"/>
        <end position="38"/>
    </location>
</feature>
<dbReference type="GO" id="GO:0016020">
    <property type="term" value="C:membrane"/>
    <property type="evidence" value="ECO:0007669"/>
    <property type="project" value="GOC"/>
</dbReference>
<dbReference type="InterPro" id="IPR000300">
    <property type="entry name" value="IPPc"/>
</dbReference>
<dbReference type="Gene3D" id="3.60.10.10">
    <property type="entry name" value="Endonuclease/exonuclease/phosphatase"/>
    <property type="match status" value="1"/>
</dbReference>
<comment type="caution">
    <text evidence="3">The sequence shown here is derived from an EMBL/GenBank/DDBJ whole genome shotgun (WGS) entry which is preliminary data.</text>
</comment>
<dbReference type="eggNOG" id="COG3568">
    <property type="taxonomic scope" value="Bacteria"/>
</dbReference>
<dbReference type="EMBL" id="AZCT01000002">
    <property type="protein sequence ID" value="KRK13092.1"/>
    <property type="molecule type" value="Genomic_DNA"/>
</dbReference>
<dbReference type="GO" id="GO:0006506">
    <property type="term" value="P:GPI anchor biosynthetic process"/>
    <property type="evidence" value="ECO:0007669"/>
    <property type="project" value="TreeGrafter"/>
</dbReference>
<dbReference type="GO" id="GO:0016791">
    <property type="term" value="F:phosphatase activity"/>
    <property type="evidence" value="ECO:0007669"/>
    <property type="project" value="InterPro"/>
</dbReference>
<dbReference type="SUPFAM" id="SSF56219">
    <property type="entry name" value="DNase I-like"/>
    <property type="match status" value="1"/>
</dbReference>
<keyword evidence="1" id="KW-0812">Transmembrane</keyword>
<dbReference type="PATRIC" id="fig|1423816.3.peg.1341"/>
<accession>A0A0R1F2G5</accession>
<name>A0A0R1F2G5_LACZE</name>
<keyword evidence="1" id="KW-0472">Membrane</keyword>
<organism evidence="3 4">
    <name type="scientific">Lacticaseibacillus zeae DSM 20178 = KCTC 3804</name>
    <dbReference type="NCBI Taxonomy" id="1423816"/>
    <lineage>
        <taxon>Bacteria</taxon>
        <taxon>Bacillati</taxon>
        <taxon>Bacillota</taxon>
        <taxon>Bacilli</taxon>
        <taxon>Lactobacillales</taxon>
        <taxon>Lactobacillaceae</taxon>
        <taxon>Lacticaseibacillus</taxon>
    </lineage>
</organism>
<dbReference type="Pfam" id="PF22669">
    <property type="entry name" value="Exo_endo_phos2"/>
    <property type="match status" value="1"/>
</dbReference>
<evidence type="ECO:0000259" key="2">
    <source>
        <dbReference type="Pfam" id="PF22669"/>
    </source>
</evidence>
<dbReference type="InterPro" id="IPR036691">
    <property type="entry name" value="Endo/exonu/phosph_ase_sf"/>
</dbReference>
<dbReference type="AlphaFoldDB" id="A0A0R1F2G5"/>
<dbReference type="PANTHER" id="PTHR14859:SF15">
    <property type="entry name" value="ENDONUCLEASE_EXONUCLEASE_PHOSPHATASE DOMAIN-CONTAINING PROTEIN"/>
    <property type="match status" value="1"/>
</dbReference>
<proteinExistence type="predicted"/>
<keyword evidence="1" id="KW-1133">Transmembrane helix</keyword>
<dbReference type="Proteomes" id="UP000051984">
    <property type="component" value="Unassembled WGS sequence"/>
</dbReference>
<feature type="domain" description="Inositol polyphosphate-related phosphatase" evidence="2">
    <location>
        <begin position="197"/>
        <end position="294"/>
    </location>
</feature>
<dbReference type="GO" id="GO:0046856">
    <property type="term" value="P:phosphatidylinositol dephosphorylation"/>
    <property type="evidence" value="ECO:0007669"/>
    <property type="project" value="InterPro"/>
</dbReference>
<sequence length="366" mass="41325">MIETKLNGGILVKRLLKWIAIIVGAVLLVAGGYLIYLFTTYYRLPDNQALKVKNQQDAQFKPGQTYTAMTYNIGYGSYPPSYSFFMDGGKYSRAYSQQAVRKSINGVIKTTQAQNPDIAFYQEIDPDGDRSRHVNEVNMVTQAQKQYANVYGQNYDSAYLFYPFTRPIGKAKSGILTLSKAKVDNSRRYSLPVDTDFNKIIDLDRAFTATKTTVANGKQFIMVNIHMSAFTPNVKVQQAQFAKLFKYIDHAYKQGNYVMVAGDYNHRLLKNTAEIFHTKNLEETWTHLFPKAKLPAGFHIPTMGLAEAKVPSVRALDQPYQPGKSFVTLIDGYILSPNIKAESVHVVSTGFQYSDHNPVVLKFQLQ</sequence>
<keyword evidence="3" id="KW-0378">Hydrolase</keyword>
<protein>
    <submittedName>
        <fullName evidence="3">Metal-dependent hydrolase</fullName>
    </submittedName>
</protein>
<evidence type="ECO:0000313" key="3">
    <source>
        <dbReference type="EMBL" id="KRK13092.1"/>
    </source>
</evidence>
<dbReference type="PANTHER" id="PTHR14859">
    <property type="entry name" value="CALCOFLUOR WHITE HYPERSENSITIVE PROTEIN PRECURSOR"/>
    <property type="match status" value="1"/>
</dbReference>
<reference evidence="3 4" key="1">
    <citation type="journal article" date="2015" name="Genome Announc.">
        <title>Expanding the biotechnology potential of lactobacilli through comparative genomics of 213 strains and associated genera.</title>
        <authorList>
            <person name="Sun Z."/>
            <person name="Harris H.M."/>
            <person name="McCann A."/>
            <person name="Guo C."/>
            <person name="Argimon S."/>
            <person name="Zhang W."/>
            <person name="Yang X."/>
            <person name="Jeffery I.B."/>
            <person name="Cooney J.C."/>
            <person name="Kagawa T.F."/>
            <person name="Liu W."/>
            <person name="Song Y."/>
            <person name="Salvetti E."/>
            <person name="Wrobel A."/>
            <person name="Rasinkangas P."/>
            <person name="Parkhill J."/>
            <person name="Rea M.C."/>
            <person name="O'Sullivan O."/>
            <person name="Ritari J."/>
            <person name="Douillard F.P."/>
            <person name="Paul Ross R."/>
            <person name="Yang R."/>
            <person name="Briner A.E."/>
            <person name="Felis G.E."/>
            <person name="de Vos W.M."/>
            <person name="Barrangou R."/>
            <person name="Klaenhammer T.R."/>
            <person name="Caufield P.W."/>
            <person name="Cui Y."/>
            <person name="Zhang H."/>
            <person name="O'Toole P.W."/>
        </authorList>
    </citation>
    <scope>NUCLEOTIDE SEQUENCE [LARGE SCALE GENOMIC DNA]</scope>
    <source>
        <strain evidence="3 4">DSM 20178</strain>
    </source>
</reference>
<gene>
    <name evidence="3" type="ORF">FD51_GL001282</name>
</gene>
<evidence type="ECO:0000256" key="1">
    <source>
        <dbReference type="SAM" id="Phobius"/>
    </source>
</evidence>
<evidence type="ECO:0000313" key="4">
    <source>
        <dbReference type="Proteomes" id="UP000051984"/>
    </source>
</evidence>
<dbReference type="InterPro" id="IPR051916">
    <property type="entry name" value="GPI-anchor_lipid_remodeler"/>
</dbReference>